<dbReference type="AlphaFoldDB" id="A0AAE0N4H0"/>
<feature type="region of interest" description="Disordered" evidence="1">
    <location>
        <begin position="198"/>
        <end position="224"/>
    </location>
</feature>
<reference evidence="2" key="1">
    <citation type="journal article" date="2023" name="Mol. Phylogenet. Evol.">
        <title>Genome-scale phylogeny and comparative genomics of the fungal order Sordariales.</title>
        <authorList>
            <person name="Hensen N."/>
            <person name="Bonometti L."/>
            <person name="Westerberg I."/>
            <person name="Brannstrom I.O."/>
            <person name="Guillou S."/>
            <person name="Cros-Aarteil S."/>
            <person name="Calhoun S."/>
            <person name="Haridas S."/>
            <person name="Kuo A."/>
            <person name="Mondo S."/>
            <person name="Pangilinan J."/>
            <person name="Riley R."/>
            <person name="LaButti K."/>
            <person name="Andreopoulos B."/>
            <person name="Lipzen A."/>
            <person name="Chen C."/>
            <person name="Yan M."/>
            <person name="Daum C."/>
            <person name="Ng V."/>
            <person name="Clum A."/>
            <person name="Steindorff A."/>
            <person name="Ohm R.A."/>
            <person name="Martin F."/>
            <person name="Silar P."/>
            <person name="Natvig D.O."/>
            <person name="Lalanne C."/>
            <person name="Gautier V."/>
            <person name="Ament-Velasquez S.L."/>
            <person name="Kruys A."/>
            <person name="Hutchinson M.I."/>
            <person name="Powell A.J."/>
            <person name="Barry K."/>
            <person name="Miller A.N."/>
            <person name="Grigoriev I.V."/>
            <person name="Debuchy R."/>
            <person name="Gladieux P."/>
            <person name="Hiltunen Thoren M."/>
            <person name="Johannesson H."/>
        </authorList>
    </citation>
    <scope>NUCLEOTIDE SEQUENCE</scope>
    <source>
        <strain evidence="2">CBS 232.78</strain>
    </source>
</reference>
<gene>
    <name evidence="2" type="ORF">B0H63DRAFT_316153</name>
</gene>
<dbReference type="Proteomes" id="UP001285441">
    <property type="component" value="Unassembled WGS sequence"/>
</dbReference>
<sequence length="289" mass="31468">MHNWRATAKMSTLQRFALRNQISTRVKTLNNGLMPVLEQYSAVLEALDAASRSARGPSVSFVENIENVKVEEVSRNRADNNASVAAPENEEISHGDSEEEGEDDGKSTVEAGSECGSETPSVGTEVLFSALLGPPGTAVTAEKIEVARSHVRVANRVLKSVDKNMLTLHFAAKMRVSVRNKAKRAEVRAMLAPRNDDRNWGSSSGSIAGDWGDEGEAVSGSGSKLRQRYTPDDLNCLDINHPSSYHISPQVYVANTRLLCREHDREAIQAASSWGLLGKDQLGRQISKL</sequence>
<proteinExistence type="predicted"/>
<accession>A0AAE0N4H0</accession>
<feature type="region of interest" description="Disordered" evidence="1">
    <location>
        <begin position="76"/>
        <end position="121"/>
    </location>
</feature>
<comment type="caution">
    <text evidence="2">The sequence shown here is derived from an EMBL/GenBank/DDBJ whole genome shotgun (WGS) entry which is preliminary data.</text>
</comment>
<evidence type="ECO:0000256" key="1">
    <source>
        <dbReference type="SAM" id="MobiDB-lite"/>
    </source>
</evidence>
<reference evidence="2" key="2">
    <citation type="submission" date="2023-06" db="EMBL/GenBank/DDBJ databases">
        <authorList>
            <consortium name="Lawrence Berkeley National Laboratory"/>
            <person name="Haridas S."/>
            <person name="Hensen N."/>
            <person name="Bonometti L."/>
            <person name="Westerberg I."/>
            <person name="Brannstrom I.O."/>
            <person name="Guillou S."/>
            <person name="Cros-Aarteil S."/>
            <person name="Calhoun S."/>
            <person name="Kuo A."/>
            <person name="Mondo S."/>
            <person name="Pangilinan J."/>
            <person name="Riley R."/>
            <person name="LaButti K."/>
            <person name="Andreopoulos B."/>
            <person name="Lipzen A."/>
            <person name="Chen C."/>
            <person name="Yanf M."/>
            <person name="Daum C."/>
            <person name="Ng V."/>
            <person name="Clum A."/>
            <person name="Steindorff A."/>
            <person name="Ohm R."/>
            <person name="Martin F."/>
            <person name="Silar P."/>
            <person name="Natvig D."/>
            <person name="Lalanne C."/>
            <person name="Gautier V."/>
            <person name="Ament-velasquez S.L."/>
            <person name="Kruys A."/>
            <person name="Hutchinson M.I."/>
            <person name="Powell A.J."/>
            <person name="Barry K."/>
            <person name="Miller A.N."/>
            <person name="Grigoriev I.V."/>
            <person name="Debuchy R."/>
            <person name="Gladieux P."/>
            <person name="Thoren M.H."/>
            <person name="Johannesson H."/>
        </authorList>
    </citation>
    <scope>NUCLEOTIDE SEQUENCE</scope>
    <source>
        <strain evidence="2">CBS 232.78</strain>
    </source>
</reference>
<keyword evidence="3" id="KW-1185">Reference proteome</keyword>
<organism evidence="2 3">
    <name type="scientific">Podospora didyma</name>
    <dbReference type="NCBI Taxonomy" id="330526"/>
    <lineage>
        <taxon>Eukaryota</taxon>
        <taxon>Fungi</taxon>
        <taxon>Dikarya</taxon>
        <taxon>Ascomycota</taxon>
        <taxon>Pezizomycotina</taxon>
        <taxon>Sordariomycetes</taxon>
        <taxon>Sordariomycetidae</taxon>
        <taxon>Sordariales</taxon>
        <taxon>Podosporaceae</taxon>
        <taxon>Podospora</taxon>
    </lineage>
</organism>
<evidence type="ECO:0000313" key="3">
    <source>
        <dbReference type="Proteomes" id="UP001285441"/>
    </source>
</evidence>
<name>A0AAE0N4H0_9PEZI</name>
<evidence type="ECO:0000313" key="2">
    <source>
        <dbReference type="EMBL" id="KAK3370451.1"/>
    </source>
</evidence>
<protein>
    <submittedName>
        <fullName evidence="2">Uncharacterized protein</fullName>
    </submittedName>
</protein>
<dbReference type="EMBL" id="JAULSW010000009">
    <property type="protein sequence ID" value="KAK3370451.1"/>
    <property type="molecule type" value="Genomic_DNA"/>
</dbReference>